<sequence length="140" mass="15992">MPLTALSFCSHFLFVLSNVFTFFMDVCILECRCPEELSEFKSSICLAKIHLPPADIMKPTLLFLHPAPQSIRPPLHLSSACWEDGNLDNITFGIYPRKRPQRNAKGAVVVSQTFQLQSLSQLYYRLSRPNFLNSMEVKIK</sequence>
<reference evidence="2 3" key="1">
    <citation type="submission" date="2019-06" db="EMBL/GenBank/DDBJ databases">
        <title>Draft genomes of female and male turbot (Scophthalmus maximus).</title>
        <authorList>
            <person name="Xu H."/>
            <person name="Xu X.-W."/>
            <person name="Shao C."/>
            <person name="Chen S."/>
        </authorList>
    </citation>
    <scope>NUCLEOTIDE SEQUENCE [LARGE SCALE GENOMIC DNA]</scope>
    <source>
        <strain evidence="2">Ysfricsl-2016a</strain>
        <tissue evidence="2">Blood</tissue>
    </source>
</reference>
<gene>
    <name evidence="2" type="ORF">F2P81_014034</name>
</gene>
<dbReference type="AlphaFoldDB" id="A0A6A4SPA3"/>
<evidence type="ECO:0000256" key="1">
    <source>
        <dbReference type="SAM" id="SignalP"/>
    </source>
</evidence>
<evidence type="ECO:0008006" key="4">
    <source>
        <dbReference type="Google" id="ProtNLM"/>
    </source>
</evidence>
<proteinExistence type="predicted"/>
<evidence type="ECO:0000313" key="2">
    <source>
        <dbReference type="EMBL" id="KAF0033968.1"/>
    </source>
</evidence>
<evidence type="ECO:0000313" key="3">
    <source>
        <dbReference type="Proteomes" id="UP000438429"/>
    </source>
</evidence>
<organism evidence="2 3">
    <name type="scientific">Scophthalmus maximus</name>
    <name type="common">Turbot</name>
    <name type="synonym">Psetta maxima</name>
    <dbReference type="NCBI Taxonomy" id="52904"/>
    <lineage>
        <taxon>Eukaryota</taxon>
        <taxon>Metazoa</taxon>
        <taxon>Chordata</taxon>
        <taxon>Craniata</taxon>
        <taxon>Vertebrata</taxon>
        <taxon>Euteleostomi</taxon>
        <taxon>Actinopterygii</taxon>
        <taxon>Neopterygii</taxon>
        <taxon>Teleostei</taxon>
        <taxon>Neoteleostei</taxon>
        <taxon>Acanthomorphata</taxon>
        <taxon>Carangaria</taxon>
        <taxon>Pleuronectiformes</taxon>
        <taxon>Pleuronectoidei</taxon>
        <taxon>Scophthalmidae</taxon>
        <taxon>Scophthalmus</taxon>
    </lineage>
</organism>
<protein>
    <recommendedName>
        <fullName evidence="4">Secreted protein</fullName>
    </recommendedName>
</protein>
<comment type="caution">
    <text evidence="2">The sequence shown here is derived from an EMBL/GenBank/DDBJ whole genome shotgun (WGS) entry which is preliminary data.</text>
</comment>
<dbReference type="Proteomes" id="UP000438429">
    <property type="component" value="Unassembled WGS sequence"/>
</dbReference>
<feature type="signal peptide" evidence="1">
    <location>
        <begin position="1"/>
        <end position="17"/>
    </location>
</feature>
<name>A0A6A4SPA3_SCOMX</name>
<feature type="chain" id="PRO_5025612974" description="Secreted protein" evidence="1">
    <location>
        <begin position="18"/>
        <end position="140"/>
    </location>
</feature>
<accession>A0A6A4SPA3</accession>
<keyword evidence="1" id="KW-0732">Signal</keyword>
<dbReference type="EMBL" id="VEVO01000012">
    <property type="protein sequence ID" value="KAF0033968.1"/>
    <property type="molecule type" value="Genomic_DNA"/>
</dbReference>